<organism evidence="6 7">
    <name type="scientific">Microbacterium lemovicicum</name>
    <dbReference type="NCBI Taxonomy" id="1072463"/>
    <lineage>
        <taxon>Bacteria</taxon>
        <taxon>Bacillati</taxon>
        <taxon>Actinomycetota</taxon>
        <taxon>Actinomycetes</taxon>
        <taxon>Micrococcales</taxon>
        <taxon>Microbacteriaceae</taxon>
        <taxon>Microbacterium</taxon>
    </lineage>
</organism>
<evidence type="ECO:0000313" key="6">
    <source>
        <dbReference type="EMBL" id="AZS35599.1"/>
    </source>
</evidence>
<name>A0A3S9W6J0_9MICO</name>
<dbReference type="PANTHER" id="PTHR43179:SF12">
    <property type="entry name" value="GALACTOFURANOSYLTRANSFERASE GLFT2"/>
    <property type="match status" value="1"/>
</dbReference>
<proteinExistence type="inferred from homology"/>
<evidence type="ECO:0000256" key="3">
    <source>
        <dbReference type="ARBA" id="ARBA00022676"/>
    </source>
</evidence>
<reference evidence="6 7" key="1">
    <citation type="submission" date="2018-08" db="EMBL/GenBank/DDBJ databases">
        <title>Microbacterium lemovicicum sp. nov., a bacterium isolated from a natural uranium-rich soil.</title>
        <authorList>
            <person name="ORTET P."/>
        </authorList>
    </citation>
    <scope>NUCLEOTIDE SEQUENCE [LARGE SCALE GENOMIC DNA]</scope>
    <source>
        <strain evidence="6 7">Viu22</strain>
    </source>
</reference>
<feature type="domain" description="Glycosyltransferase 2-like" evidence="5">
    <location>
        <begin position="9"/>
        <end position="138"/>
    </location>
</feature>
<keyword evidence="7" id="KW-1185">Reference proteome</keyword>
<comment type="pathway">
    <text evidence="1">Cell wall biogenesis; cell wall polysaccharide biosynthesis.</text>
</comment>
<evidence type="ECO:0000256" key="4">
    <source>
        <dbReference type="ARBA" id="ARBA00022679"/>
    </source>
</evidence>
<dbReference type="AlphaFoldDB" id="A0A3S9W6J0"/>
<keyword evidence="4" id="KW-0808">Transferase</keyword>
<dbReference type="InterPro" id="IPR001173">
    <property type="entry name" value="Glyco_trans_2-like"/>
</dbReference>
<dbReference type="Proteomes" id="UP000276888">
    <property type="component" value="Chromosome"/>
</dbReference>
<comment type="similarity">
    <text evidence="2">Belongs to the glycosyltransferase 2 family.</text>
</comment>
<dbReference type="InterPro" id="IPR029044">
    <property type="entry name" value="Nucleotide-diphossugar_trans"/>
</dbReference>
<dbReference type="EMBL" id="CP031423">
    <property type="protein sequence ID" value="AZS35599.1"/>
    <property type="molecule type" value="Genomic_DNA"/>
</dbReference>
<evidence type="ECO:0000256" key="2">
    <source>
        <dbReference type="ARBA" id="ARBA00006739"/>
    </source>
</evidence>
<dbReference type="GO" id="GO:0016757">
    <property type="term" value="F:glycosyltransferase activity"/>
    <property type="evidence" value="ECO:0007669"/>
    <property type="project" value="UniProtKB-KW"/>
</dbReference>
<dbReference type="Pfam" id="PF00535">
    <property type="entry name" value="Glycos_transf_2"/>
    <property type="match status" value="1"/>
</dbReference>
<dbReference type="PANTHER" id="PTHR43179">
    <property type="entry name" value="RHAMNOSYLTRANSFERASE WBBL"/>
    <property type="match status" value="1"/>
</dbReference>
<keyword evidence="3" id="KW-0328">Glycosyltransferase</keyword>
<evidence type="ECO:0000256" key="1">
    <source>
        <dbReference type="ARBA" id="ARBA00004776"/>
    </source>
</evidence>
<accession>A0A3S9W6J0</accession>
<dbReference type="Gene3D" id="3.90.550.10">
    <property type="entry name" value="Spore Coat Polysaccharide Biosynthesis Protein SpsA, Chain A"/>
    <property type="match status" value="1"/>
</dbReference>
<gene>
    <name evidence="6" type="ORF">CVS47_00191</name>
</gene>
<dbReference type="KEGG" id="mlv:CVS47_00191"/>
<sequence>MTGVGPVTVALATFKRPGPLANALNAIRSQVDEANRAGTASHEILVIDNDPRATGRDVAEKYGARYFVESTPGIAAARNRALDEAATSDVLIFLDDDEVVQPGWLDTITQRQRETGAAAVAGKVVTVFPAQLEPWIRDSGAFIRPVRVDGQPMNEAATNNLLLHLPTIRALGLRFDERFGLTGGSDSMFTRQLTARGGEIRWAEAAVVVEQEEENRFTKKWVLMRTFRFGNTSARVDLALAGSPRRRLIARARVVSRGAGRVFYGCARWIAGVVTRNSSHRAKGHRMVYRGLGMLAGVAGYAHNEYGRRRRASS</sequence>
<dbReference type="CDD" id="cd00761">
    <property type="entry name" value="Glyco_tranf_GTA_type"/>
    <property type="match status" value="1"/>
</dbReference>
<dbReference type="SUPFAM" id="SSF53448">
    <property type="entry name" value="Nucleotide-diphospho-sugar transferases"/>
    <property type="match status" value="1"/>
</dbReference>
<protein>
    <recommendedName>
        <fullName evidence="5">Glycosyltransferase 2-like domain-containing protein</fullName>
    </recommendedName>
</protein>
<evidence type="ECO:0000259" key="5">
    <source>
        <dbReference type="Pfam" id="PF00535"/>
    </source>
</evidence>
<evidence type="ECO:0000313" key="7">
    <source>
        <dbReference type="Proteomes" id="UP000276888"/>
    </source>
</evidence>